<dbReference type="SUPFAM" id="SSF158682">
    <property type="entry name" value="TerB-like"/>
    <property type="match status" value="1"/>
</dbReference>
<gene>
    <name evidence="1" type="ORF">AKJ09_02612</name>
</gene>
<evidence type="ECO:0000313" key="2">
    <source>
        <dbReference type="Proteomes" id="UP000064967"/>
    </source>
</evidence>
<sequence>MAAIANIEKVVPEKVALPPVEQRAVLEIAYLSVAADHTINEDEEVAFRALAKRLAGASEGEREAQALLSKFDGHMDRDDADARLRELAKALTSPGSRELAYKMAYTLALADLASSDQEFEFDLQLIDALGLTQETVDRLTEEVMTALDPG</sequence>
<dbReference type="KEGG" id="llu:AKJ09_02612"/>
<reference evidence="1 2" key="1">
    <citation type="submission" date="2015-08" db="EMBL/GenBank/DDBJ databases">
        <authorList>
            <person name="Babu N.S."/>
            <person name="Beckwith C.J."/>
            <person name="Beseler K.G."/>
            <person name="Brison A."/>
            <person name="Carone J.V."/>
            <person name="Caskin T.P."/>
            <person name="Diamond M."/>
            <person name="Durham M.E."/>
            <person name="Foxe J.M."/>
            <person name="Go M."/>
            <person name="Henderson B.A."/>
            <person name="Jones I.B."/>
            <person name="McGettigan J.A."/>
            <person name="Micheletti S.J."/>
            <person name="Nasrallah M.E."/>
            <person name="Ortiz D."/>
            <person name="Piller C.R."/>
            <person name="Privatt S.R."/>
            <person name="Schneider S.L."/>
            <person name="Sharp S."/>
            <person name="Smith T.C."/>
            <person name="Stanton J.D."/>
            <person name="Ullery H.E."/>
            <person name="Wilson R.J."/>
            <person name="Serrano M.G."/>
            <person name="Buck G."/>
            <person name="Lee V."/>
            <person name="Wang Y."/>
            <person name="Carvalho R."/>
            <person name="Voegtly L."/>
            <person name="Shi R."/>
            <person name="Duckworth R."/>
            <person name="Johnson A."/>
            <person name="Loviza R."/>
            <person name="Walstead R."/>
            <person name="Shah Z."/>
            <person name="Kiflezghi M."/>
            <person name="Wade K."/>
            <person name="Ball S.L."/>
            <person name="Bradley K.W."/>
            <person name="Asai D.J."/>
            <person name="Bowman C.A."/>
            <person name="Russell D.A."/>
            <person name="Pope W.H."/>
            <person name="Jacobs-Sera D."/>
            <person name="Hendrix R.W."/>
            <person name="Hatfull G.F."/>
        </authorList>
    </citation>
    <scope>NUCLEOTIDE SEQUENCE [LARGE SCALE GENOMIC DNA]</scope>
    <source>
        <strain evidence="1 2">DSM 27648</strain>
    </source>
</reference>
<dbReference type="Gene3D" id="1.10.3680.10">
    <property type="entry name" value="TerB-like"/>
    <property type="match status" value="1"/>
</dbReference>
<accession>A0A0K1PQY9</accession>
<name>A0A0K1PQY9_9BACT</name>
<organism evidence="1 2">
    <name type="scientific">Labilithrix luteola</name>
    <dbReference type="NCBI Taxonomy" id="1391654"/>
    <lineage>
        <taxon>Bacteria</taxon>
        <taxon>Pseudomonadati</taxon>
        <taxon>Myxococcota</taxon>
        <taxon>Polyangia</taxon>
        <taxon>Polyangiales</taxon>
        <taxon>Labilitrichaceae</taxon>
        <taxon>Labilithrix</taxon>
    </lineage>
</organism>
<evidence type="ECO:0008006" key="3">
    <source>
        <dbReference type="Google" id="ProtNLM"/>
    </source>
</evidence>
<evidence type="ECO:0000313" key="1">
    <source>
        <dbReference type="EMBL" id="AKU95948.1"/>
    </source>
</evidence>
<dbReference type="RefSeq" id="WP_146647311.1">
    <property type="nucleotide sequence ID" value="NZ_CP012333.1"/>
</dbReference>
<dbReference type="Proteomes" id="UP000064967">
    <property type="component" value="Chromosome"/>
</dbReference>
<keyword evidence="2" id="KW-1185">Reference proteome</keyword>
<dbReference type="EMBL" id="CP012333">
    <property type="protein sequence ID" value="AKU95948.1"/>
    <property type="molecule type" value="Genomic_DNA"/>
</dbReference>
<protein>
    <recommendedName>
        <fullName evidence="3">Co-chaperone DjlA N-terminal domain-containing protein</fullName>
    </recommendedName>
</protein>
<proteinExistence type="predicted"/>
<dbReference type="AlphaFoldDB" id="A0A0K1PQY9"/>
<dbReference type="InterPro" id="IPR029024">
    <property type="entry name" value="TerB-like"/>
</dbReference>